<evidence type="ECO:0000313" key="7">
    <source>
        <dbReference type="EMBL" id="SVD10768.1"/>
    </source>
</evidence>
<dbReference type="CDD" id="cd03479">
    <property type="entry name" value="Rieske_RO_Alpha_PhDO_like"/>
    <property type="match status" value="1"/>
</dbReference>
<dbReference type="GO" id="GO:0016491">
    <property type="term" value="F:oxidoreductase activity"/>
    <property type="evidence" value="ECO:0007669"/>
    <property type="project" value="UniProtKB-KW"/>
</dbReference>
<evidence type="ECO:0000256" key="2">
    <source>
        <dbReference type="ARBA" id="ARBA00022723"/>
    </source>
</evidence>
<keyword evidence="5" id="KW-0411">Iron-sulfur</keyword>
<evidence type="ECO:0000259" key="6">
    <source>
        <dbReference type="PROSITE" id="PS51296"/>
    </source>
</evidence>
<dbReference type="PANTHER" id="PTHR21266">
    <property type="entry name" value="IRON-SULFUR DOMAIN CONTAINING PROTEIN"/>
    <property type="match status" value="1"/>
</dbReference>
<dbReference type="EMBL" id="UINC01129993">
    <property type="protein sequence ID" value="SVD10768.1"/>
    <property type="molecule type" value="Genomic_DNA"/>
</dbReference>
<dbReference type="AlphaFoldDB" id="A0A382SNL7"/>
<keyword evidence="3" id="KW-0560">Oxidoreductase</keyword>
<dbReference type="InterPro" id="IPR017941">
    <property type="entry name" value="Rieske_2Fe-2S"/>
</dbReference>
<dbReference type="InterPro" id="IPR050584">
    <property type="entry name" value="Cholesterol_7-desaturase"/>
</dbReference>
<proteinExistence type="predicted"/>
<keyword evidence="2" id="KW-0479">Metal-binding</keyword>
<dbReference type="Pfam" id="PF00355">
    <property type="entry name" value="Rieske"/>
    <property type="match status" value="1"/>
</dbReference>
<evidence type="ECO:0000256" key="4">
    <source>
        <dbReference type="ARBA" id="ARBA00023004"/>
    </source>
</evidence>
<evidence type="ECO:0000256" key="5">
    <source>
        <dbReference type="ARBA" id="ARBA00023014"/>
    </source>
</evidence>
<keyword evidence="4" id="KW-0408">Iron</keyword>
<gene>
    <name evidence="7" type="ORF">METZ01_LOCUS363622</name>
</gene>
<dbReference type="PROSITE" id="PS51296">
    <property type="entry name" value="RIESKE"/>
    <property type="match status" value="1"/>
</dbReference>
<name>A0A382SNL7_9ZZZZ</name>
<organism evidence="7">
    <name type="scientific">marine metagenome</name>
    <dbReference type="NCBI Taxonomy" id="408172"/>
    <lineage>
        <taxon>unclassified sequences</taxon>
        <taxon>metagenomes</taxon>
        <taxon>ecological metagenomes</taxon>
    </lineage>
</organism>
<dbReference type="GO" id="GO:0046872">
    <property type="term" value="F:metal ion binding"/>
    <property type="evidence" value="ECO:0007669"/>
    <property type="project" value="UniProtKB-KW"/>
</dbReference>
<dbReference type="GO" id="GO:0051537">
    <property type="term" value="F:2 iron, 2 sulfur cluster binding"/>
    <property type="evidence" value="ECO:0007669"/>
    <property type="project" value="UniProtKB-KW"/>
</dbReference>
<evidence type="ECO:0000256" key="3">
    <source>
        <dbReference type="ARBA" id="ARBA00023002"/>
    </source>
</evidence>
<dbReference type="SUPFAM" id="SSF50022">
    <property type="entry name" value="ISP domain"/>
    <property type="match status" value="1"/>
</dbReference>
<dbReference type="PANTHER" id="PTHR21266:SF59">
    <property type="entry name" value="BLR4922 PROTEIN"/>
    <property type="match status" value="1"/>
</dbReference>
<sequence>MKDTKSKNGTDLKGFAGHSVTLSNEIDDEITRIGRGTPAGEYLRRYWQPVFISSDLAELPVAIKILGEELVLFRDKSGQLGLVHKHCPHRQASLEFGICREKGIQCCYHGWHYDVDGTLIEVPGQPTATADIIKNKVRLGAYPTFEFKGLIFAYLGPIDEKPEFP</sequence>
<dbReference type="InterPro" id="IPR036922">
    <property type="entry name" value="Rieske_2Fe-2S_sf"/>
</dbReference>
<feature type="domain" description="Rieske" evidence="6">
    <location>
        <begin position="47"/>
        <end position="153"/>
    </location>
</feature>
<feature type="non-terminal residue" evidence="7">
    <location>
        <position position="165"/>
    </location>
</feature>
<evidence type="ECO:0000256" key="1">
    <source>
        <dbReference type="ARBA" id="ARBA00022714"/>
    </source>
</evidence>
<protein>
    <recommendedName>
        <fullName evidence="6">Rieske domain-containing protein</fullName>
    </recommendedName>
</protein>
<reference evidence="7" key="1">
    <citation type="submission" date="2018-05" db="EMBL/GenBank/DDBJ databases">
        <authorList>
            <person name="Lanie J.A."/>
            <person name="Ng W.-L."/>
            <person name="Kazmierczak K.M."/>
            <person name="Andrzejewski T.M."/>
            <person name="Davidsen T.M."/>
            <person name="Wayne K.J."/>
            <person name="Tettelin H."/>
            <person name="Glass J.I."/>
            <person name="Rusch D."/>
            <person name="Podicherti R."/>
            <person name="Tsui H.-C.T."/>
            <person name="Winkler M.E."/>
        </authorList>
    </citation>
    <scope>NUCLEOTIDE SEQUENCE</scope>
</reference>
<accession>A0A382SNL7</accession>
<dbReference type="Gene3D" id="2.102.10.10">
    <property type="entry name" value="Rieske [2Fe-2S] iron-sulphur domain"/>
    <property type="match status" value="1"/>
</dbReference>
<keyword evidence="1" id="KW-0001">2Fe-2S</keyword>